<dbReference type="AlphaFoldDB" id="A0A2G9UW21"/>
<proteinExistence type="predicted"/>
<evidence type="ECO:0000313" key="3">
    <source>
        <dbReference type="Proteomes" id="UP000230423"/>
    </source>
</evidence>
<evidence type="ECO:0000256" key="1">
    <source>
        <dbReference type="SAM" id="Phobius"/>
    </source>
</evidence>
<accession>A0A2G9UW21</accession>
<evidence type="ECO:0000313" key="2">
    <source>
        <dbReference type="EMBL" id="PIO74445.1"/>
    </source>
</evidence>
<gene>
    <name evidence="2" type="ORF">TELCIR_03552</name>
</gene>
<dbReference type="EMBL" id="KZ345278">
    <property type="protein sequence ID" value="PIO74445.1"/>
    <property type="molecule type" value="Genomic_DNA"/>
</dbReference>
<protein>
    <submittedName>
        <fullName evidence="2">Uncharacterized protein</fullName>
    </submittedName>
</protein>
<keyword evidence="1" id="KW-0812">Transmembrane</keyword>
<sequence length="95" mass="11457">MWHLERTSRTDNTFQFWKRNHQGRCRSRGQRVEGRAFSSEVWQFVNECDKCRASTWILILFALWLYSLFFAFCTAEIIKWSTGRRCYLSVCFTLA</sequence>
<keyword evidence="1" id="KW-0472">Membrane</keyword>
<feature type="transmembrane region" description="Helical" evidence="1">
    <location>
        <begin position="56"/>
        <end position="78"/>
    </location>
</feature>
<organism evidence="2 3">
    <name type="scientific">Teladorsagia circumcincta</name>
    <name type="common">Brown stomach worm</name>
    <name type="synonym">Ostertagia circumcincta</name>
    <dbReference type="NCBI Taxonomy" id="45464"/>
    <lineage>
        <taxon>Eukaryota</taxon>
        <taxon>Metazoa</taxon>
        <taxon>Ecdysozoa</taxon>
        <taxon>Nematoda</taxon>
        <taxon>Chromadorea</taxon>
        <taxon>Rhabditida</taxon>
        <taxon>Rhabditina</taxon>
        <taxon>Rhabditomorpha</taxon>
        <taxon>Strongyloidea</taxon>
        <taxon>Trichostrongylidae</taxon>
        <taxon>Teladorsagia</taxon>
    </lineage>
</organism>
<keyword evidence="3" id="KW-1185">Reference proteome</keyword>
<name>A0A2G9UW21_TELCI</name>
<keyword evidence="1" id="KW-1133">Transmembrane helix</keyword>
<reference evidence="2 3" key="1">
    <citation type="submission" date="2015-09" db="EMBL/GenBank/DDBJ databases">
        <title>Draft genome of the parasitic nematode Teladorsagia circumcincta isolate WARC Sus (inbred).</title>
        <authorList>
            <person name="Mitreva M."/>
        </authorList>
    </citation>
    <scope>NUCLEOTIDE SEQUENCE [LARGE SCALE GENOMIC DNA]</scope>
    <source>
        <strain evidence="2 3">S</strain>
    </source>
</reference>
<dbReference type="Proteomes" id="UP000230423">
    <property type="component" value="Unassembled WGS sequence"/>
</dbReference>